<dbReference type="AlphaFoldDB" id="K5XPQ8"/>
<evidence type="ECO:0000313" key="1">
    <source>
        <dbReference type="EMBL" id="EKM76710.1"/>
    </source>
</evidence>
<accession>K5XPQ8</accession>
<evidence type="ECO:0000313" key="2">
    <source>
        <dbReference type="Proteomes" id="UP000008493"/>
    </source>
</evidence>
<gene>
    <name evidence="1" type="ORF">AGABI1DRAFT_44363</name>
</gene>
<dbReference type="Proteomes" id="UP000008493">
    <property type="component" value="Unassembled WGS sequence"/>
</dbReference>
<dbReference type="OrthoDB" id="3145912at2759"/>
<dbReference type="InParanoid" id="K5XPQ8"/>
<dbReference type="HOGENOM" id="CLU_051720_0_1_1"/>
<dbReference type="GeneID" id="18829543"/>
<sequence>MPSQPPLFLFANLPVELQREILWMSALENTRDAIELVRVSKKAYHWISPIIYNMVTLGSADTVLFMRTLDSKPAGFFAINVKSLCLSISVEPRDAERILAVCTGVRSLAFWVDYLSTLPSASLYSLISPLSLRNLSIEVQHLHALCHGKPGEFGSPGDPWHARLIQLDIVFWEDDEEPGVLSYLTQLKSLSRLGLWNPHGFVDEGFVSHILDACERLDILLLVIDEDEFAHNPPAFQDPRVVLMPYPAQIIQDWEASFTGQPNTWSLAMEIFFANVKARHESDGKSGK</sequence>
<evidence type="ECO:0008006" key="3">
    <source>
        <dbReference type="Google" id="ProtNLM"/>
    </source>
</evidence>
<dbReference type="EMBL" id="JH971400">
    <property type="protein sequence ID" value="EKM76710.1"/>
    <property type="molecule type" value="Genomic_DNA"/>
</dbReference>
<dbReference type="KEGG" id="abp:AGABI1DRAFT44363"/>
<proteinExistence type="predicted"/>
<reference evidence="2" key="1">
    <citation type="journal article" date="2012" name="Proc. Natl. Acad. Sci. U.S.A.">
        <title>Genome sequence of the button mushroom Agaricus bisporus reveals mechanisms governing adaptation to a humic-rich ecological niche.</title>
        <authorList>
            <person name="Morin E."/>
            <person name="Kohler A."/>
            <person name="Baker A.R."/>
            <person name="Foulongne-Oriol M."/>
            <person name="Lombard V."/>
            <person name="Nagy L.G."/>
            <person name="Ohm R.A."/>
            <person name="Patyshakuliyeva A."/>
            <person name="Brun A."/>
            <person name="Aerts A.L."/>
            <person name="Bailey A.M."/>
            <person name="Billette C."/>
            <person name="Coutinho P.M."/>
            <person name="Deakin G."/>
            <person name="Doddapaneni H."/>
            <person name="Floudas D."/>
            <person name="Grimwood J."/>
            <person name="Hilden K."/>
            <person name="Kuees U."/>
            <person name="LaButti K.M."/>
            <person name="Lapidus A."/>
            <person name="Lindquist E.A."/>
            <person name="Lucas S.M."/>
            <person name="Murat C."/>
            <person name="Riley R.W."/>
            <person name="Salamov A.A."/>
            <person name="Schmutz J."/>
            <person name="Subramanian V."/>
            <person name="Woesten H.A.B."/>
            <person name="Xu J."/>
            <person name="Eastwood D.C."/>
            <person name="Foster G.D."/>
            <person name="Sonnenberg A.S."/>
            <person name="Cullen D."/>
            <person name="de Vries R.P."/>
            <person name="Lundell T."/>
            <person name="Hibbett D.S."/>
            <person name="Henrissat B."/>
            <person name="Burton K.S."/>
            <person name="Kerrigan R.W."/>
            <person name="Challen M.P."/>
            <person name="Grigoriev I.V."/>
            <person name="Martin F."/>
        </authorList>
    </citation>
    <scope>NUCLEOTIDE SEQUENCE [LARGE SCALE GENOMIC DNA]</scope>
    <source>
        <strain evidence="2">JB137-S8 / ATCC MYA-4627 / FGSC 10392</strain>
    </source>
</reference>
<keyword evidence="2" id="KW-1185">Reference proteome</keyword>
<name>K5XPQ8_AGABU</name>
<dbReference type="OMA" id="AMEIFFA"/>
<dbReference type="eggNOG" id="ENOG502RCB8">
    <property type="taxonomic scope" value="Eukaryota"/>
</dbReference>
<dbReference type="RefSeq" id="XP_007332569.1">
    <property type="nucleotide sequence ID" value="XM_007332507.1"/>
</dbReference>
<protein>
    <recommendedName>
        <fullName evidence="3">F-box domain-containing protein</fullName>
    </recommendedName>
</protein>
<organism evidence="1 2">
    <name type="scientific">Agaricus bisporus var. burnettii (strain JB137-S8 / ATCC MYA-4627 / FGSC 10392)</name>
    <name type="common">White button mushroom</name>
    <dbReference type="NCBI Taxonomy" id="597362"/>
    <lineage>
        <taxon>Eukaryota</taxon>
        <taxon>Fungi</taxon>
        <taxon>Dikarya</taxon>
        <taxon>Basidiomycota</taxon>
        <taxon>Agaricomycotina</taxon>
        <taxon>Agaricomycetes</taxon>
        <taxon>Agaricomycetidae</taxon>
        <taxon>Agaricales</taxon>
        <taxon>Agaricineae</taxon>
        <taxon>Agaricaceae</taxon>
        <taxon>Agaricus</taxon>
    </lineage>
</organism>